<dbReference type="SUPFAM" id="SSF53137">
    <property type="entry name" value="Translational machinery components"/>
    <property type="match status" value="1"/>
</dbReference>
<evidence type="ECO:0000313" key="5">
    <source>
        <dbReference type="EMBL" id="AVZ00696.1"/>
    </source>
</evidence>
<evidence type="ECO:0000256" key="3">
    <source>
        <dbReference type="ARBA" id="ARBA00022980"/>
    </source>
</evidence>
<evidence type="ECO:0000256" key="4">
    <source>
        <dbReference type="ARBA" id="ARBA00023274"/>
    </source>
</evidence>
<dbReference type="InterPro" id="IPR001971">
    <property type="entry name" value="Ribosomal_uS11"/>
</dbReference>
<dbReference type="Pfam" id="PF00411">
    <property type="entry name" value="Ribosomal_S11"/>
    <property type="match status" value="1"/>
</dbReference>
<dbReference type="InterPro" id="IPR036967">
    <property type="entry name" value="Ribosomal_uS11_sf"/>
</dbReference>
<gene>
    <name evidence="5" type="primary">rps11</name>
</gene>
<dbReference type="GO" id="GO:0006412">
    <property type="term" value="P:translation"/>
    <property type="evidence" value="ECO:0007669"/>
    <property type="project" value="InterPro"/>
</dbReference>
<evidence type="ECO:0000256" key="1">
    <source>
        <dbReference type="ARBA" id="ARBA00004229"/>
    </source>
</evidence>
<accession>A0A2R4QQ59</accession>
<comment type="similarity">
    <text evidence="2">Belongs to the universal ribosomal protein uS11 family.</text>
</comment>
<dbReference type="HAMAP" id="MF_01310">
    <property type="entry name" value="Ribosomal_uS11"/>
    <property type="match status" value="1"/>
</dbReference>
<evidence type="ECO:0000256" key="2">
    <source>
        <dbReference type="ARBA" id="ARBA00006194"/>
    </source>
</evidence>
<protein>
    <submittedName>
        <fullName evidence="5">Ribosomal protein S11</fullName>
    </submittedName>
</protein>
<organism evidence="5">
    <name type="scientific">Fucus spiralis</name>
    <dbReference type="NCBI Taxonomy" id="87149"/>
    <lineage>
        <taxon>Eukaryota</taxon>
        <taxon>Sar</taxon>
        <taxon>Stramenopiles</taxon>
        <taxon>Ochrophyta</taxon>
        <taxon>PX clade</taxon>
        <taxon>Phaeophyceae</taxon>
        <taxon>Fucales</taxon>
        <taxon>Fucaceae</taxon>
        <taxon>Fucus</taxon>
    </lineage>
</organism>
<comment type="subcellular location">
    <subcellularLocation>
        <location evidence="1">Plastid</location>
        <location evidence="1">Chloroplast</location>
    </subcellularLocation>
</comment>
<reference evidence="5" key="1">
    <citation type="submission" date="2018-02" db="EMBL/GenBank/DDBJ databases">
        <title>The complete organellar genomes of Fucus spiralis (Fucaeae, Phaeophyceae) from California, USA.</title>
        <authorList>
            <person name="Hughey J.R."/>
        </authorList>
    </citation>
    <scope>NUCLEOTIDE SEQUENCE</scope>
</reference>
<dbReference type="GO" id="GO:1990904">
    <property type="term" value="C:ribonucleoprotein complex"/>
    <property type="evidence" value="ECO:0007669"/>
    <property type="project" value="UniProtKB-KW"/>
</dbReference>
<dbReference type="GO" id="GO:0009507">
    <property type="term" value="C:chloroplast"/>
    <property type="evidence" value="ECO:0007669"/>
    <property type="project" value="UniProtKB-SubCell"/>
</dbReference>
<keyword evidence="5" id="KW-0496">Mitochondrion</keyword>
<geneLocation type="mitochondrion" evidence="5"/>
<dbReference type="GO" id="GO:0003735">
    <property type="term" value="F:structural constituent of ribosome"/>
    <property type="evidence" value="ECO:0007669"/>
    <property type="project" value="InterPro"/>
</dbReference>
<proteinExistence type="inferred from homology"/>
<keyword evidence="4" id="KW-0687">Ribonucleoprotein</keyword>
<dbReference type="GO" id="GO:0005840">
    <property type="term" value="C:ribosome"/>
    <property type="evidence" value="ECO:0007669"/>
    <property type="project" value="UniProtKB-KW"/>
</dbReference>
<dbReference type="Gene3D" id="3.30.420.80">
    <property type="entry name" value="Ribosomal protein S11"/>
    <property type="match status" value="1"/>
</dbReference>
<dbReference type="EMBL" id="MG922856">
    <property type="protein sequence ID" value="AVZ00696.1"/>
    <property type="molecule type" value="Genomic_DNA"/>
</dbReference>
<dbReference type="AlphaFoldDB" id="A0A2R4QQ59"/>
<keyword evidence="3 5" id="KW-0689">Ribosomal protein</keyword>
<name>A0A2R4QQ59_9PHAE</name>
<sequence>MLIKLYDYRAKICNSKEFVLAVNTINIKKTFNNSKGMSTKTFLRPRPIRFLENEQKLGSIYINCTKRNIFCTLTDTLSKKVKSSCSLRVPNYKNEFNERENLYTRGLVLGKFFGSKVVSLGYKKILLYFTGSNKGRSGVLRSLSKTGIKIYSTVLITQKAHNGCRPAKNRRKKFRTKVKGI</sequence>